<keyword evidence="2" id="KW-1185">Reference proteome</keyword>
<dbReference type="InterPro" id="IPR050796">
    <property type="entry name" value="SCF_F-box_component"/>
</dbReference>
<evidence type="ECO:0000313" key="2">
    <source>
        <dbReference type="Proteomes" id="UP001341840"/>
    </source>
</evidence>
<name>A0ABU6ZIF1_9FABA</name>
<dbReference type="EMBL" id="JASCZI010272329">
    <property type="protein sequence ID" value="MED6221702.1"/>
    <property type="molecule type" value="Genomic_DNA"/>
</dbReference>
<proteinExistence type="predicted"/>
<dbReference type="Proteomes" id="UP001341840">
    <property type="component" value="Unassembled WGS sequence"/>
</dbReference>
<gene>
    <name evidence="1" type="ORF">PIB30_057361</name>
</gene>
<sequence>MAATSIGSVKFPSLSDAIISDILAMADLKTIDRCKTLSIYWKNEMQSDEFLLMHSELVKKKCGSIYLHVDSPRMRRGGKLFKLHACTGALQEMNLPFNVSEDSKLTIIGAGNGIIALHCSKTDKTGQLVVLDPKYVIYNGVLYWLNLNDHAGTSPHCIVYYSAKDNEFGYILIPTEAVNLEKRQISIEGTLCFVGVEHDEESDSYTWTMWIIMFANGSKEWTVAMKGSGVGHLNYPKTFIGKGILMLSQRVIFRRDGDASIVLNKQIRIRGLSSIGCQTRTIQNMEFRVDAYTKSLLAMYDTAFPV</sequence>
<accession>A0ABU6ZIF1</accession>
<dbReference type="PANTHER" id="PTHR31672">
    <property type="entry name" value="BNACNNG10540D PROTEIN"/>
    <property type="match status" value="1"/>
</dbReference>
<comment type="caution">
    <text evidence="1">The sequence shown here is derived from an EMBL/GenBank/DDBJ whole genome shotgun (WGS) entry which is preliminary data.</text>
</comment>
<organism evidence="1 2">
    <name type="scientific">Stylosanthes scabra</name>
    <dbReference type="NCBI Taxonomy" id="79078"/>
    <lineage>
        <taxon>Eukaryota</taxon>
        <taxon>Viridiplantae</taxon>
        <taxon>Streptophyta</taxon>
        <taxon>Embryophyta</taxon>
        <taxon>Tracheophyta</taxon>
        <taxon>Spermatophyta</taxon>
        <taxon>Magnoliopsida</taxon>
        <taxon>eudicotyledons</taxon>
        <taxon>Gunneridae</taxon>
        <taxon>Pentapetalae</taxon>
        <taxon>rosids</taxon>
        <taxon>fabids</taxon>
        <taxon>Fabales</taxon>
        <taxon>Fabaceae</taxon>
        <taxon>Papilionoideae</taxon>
        <taxon>50 kb inversion clade</taxon>
        <taxon>dalbergioids sensu lato</taxon>
        <taxon>Dalbergieae</taxon>
        <taxon>Pterocarpus clade</taxon>
        <taxon>Stylosanthes</taxon>
    </lineage>
</organism>
<protein>
    <recommendedName>
        <fullName evidence="3">F-box protein</fullName>
    </recommendedName>
</protein>
<evidence type="ECO:0008006" key="3">
    <source>
        <dbReference type="Google" id="ProtNLM"/>
    </source>
</evidence>
<evidence type="ECO:0000313" key="1">
    <source>
        <dbReference type="EMBL" id="MED6221702.1"/>
    </source>
</evidence>
<reference evidence="1 2" key="1">
    <citation type="journal article" date="2023" name="Plants (Basel)">
        <title>Bridging the Gap: Combining Genomics and Transcriptomics Approaches to Understand Stylosanthes scabra, an Orphan Legume from the Brazilian Caatinga.</title>
        <authorList>
            <person name="Ferreira-Neto J.R.C."/>
            <person name="da Silva M.D."/>
            <person name="Binneck E."/>
            <person name="de Melo N.F."/>
            <person name="da Silva R.H."/>
            <person name="de Melo A.L.T.M."/>
            <person name="Pandolfi V."/>
            <person name="Bustamante F.O."/>
            <person name="Brasileiro-Vidal A.C."/>
            <person name="Benko-Iseppon A.M."/>
        </authorList>
    </citation>
    <scope>NUCLEOTIDE SEQUENCE [LARGE SCALE GENOMIC DNA]</scope>
    <source>
        <tissue evidence="1">Leaves</tissue>
    </source>
</reference>